<gene>
    <name evidence="5" type="ordered locus">Snas_5124</name>
</gene>
<dbReference type="GO" id="GO:0005524">
    <property type="term" value="F:ATP binding"/>
    <property type="evidence" value="ECO:0007669"/>
    <property type="project" value="UniProtKB-KW"/>
</dbReference>
<evidence type="ECO:0000313" key="5">
    <source>
        <dbReference type="EMBL" id="ADD44759.1"/>
    </source>
</evidence>
<dbReference type="GO" id="GO:0022857">
    <property type="term" value="F:transmembrane transporter activity"/>
    <property type="evidence" value="ECO:0007669"/>
    <property type="project" value="TreeGrafter"/>
</dbReference>
<keyword evidence="6" id="KW-1185">Reference proteome</keyword>
<dbReference type="InterPro" id="IPR017911">
    <property type="entry name" value="MacB-like_ATP-bd"/>
</dbReference>
<dbReference type="InterPro" id="IPR015854">
    <property type="entry name" value="ABC_transpr_LolD-like"/>
</dbReference>
<dbReference type="KEGG" id="sna:Snas_5124"/>
<protein>
    <submittedName>
        <fullName evidence="5">ABC transporter related protein</fullName>
    </submittedName>
</protein>
<evidence type="ECO:0000256" key="2">
    <source>
        <dbReference type="ARBA" id="ARBA00022741"/>
    </source>
</evidence>
<dbReference type="GO" id="GO:0005886">
    <property type="term" value="C:plasma membrane"/>
    <property type="evidence" value="ECO:0007669"/>
    <property type="project" value="TreeGrafter"/>
</dbReference>
<keyword evidence="3" id="KW-0067">ATP-binding</keyword>
<dbReference type="SUPFAM" id="SSF52540">
    <property type="entry name" value="P-loop containing nucleoside triphosphate hydrolases"/>
    <property type="match status" value="1"/>
</dbReference>
<dbReference type="InterPro" id="IPR003593">
    <property type="entry name" value="AAA+_ATPase"/>
</dbReference>
<feature type="domain" description="ABC transporter" evidence="4">
    <location>
        <begin position="11"/>
        <end position="231"/>
    </location>
</feature>
<keyword evidence="1" id="KW-0813">Transport</keyword>
<dbReference type="AlphaFoldDB" id="D3QAW3"/>
<dbReference type="STRING" id="446470.Snas_5124"/>
<evidence type="ECO:0000256" key="1">
    <source>
        <dbReference type="ARBA" id="ARBA00022448"/>
    </source>
</evidence>
<evidence type="ECO:0000259" key="4">
    <source>
        <dbReference type="PROSITE" id="PS50893"/>
    </source>
</evidence>
<dbReference type="Gene3D" id="3.40.50.300">
    <property type="entry name" value="P-loop containing nucleotide triphosphate hydrolases"/>
    <property type="match status" value="1"/>
</dbReference>
<dbReference type="InterPro" id="IPR027417">
    <property type="entry name" value="P-loop_NTPase"/>
</dbReference>
<dbReference type="PANTHER" id="PTHR24220">
    <property type="entry name" value="IMPORT ATP-BINDING PROTEIN"/>
    <property type="match status" value="1"/>
</dbReference>
<dbReference type="PROSITE" id="PS50893">
    <property type="entry name" value="ABC_TRANSPORTER_2"/>
    <property type="match status" value="1"/>
</dbReference>
<sequence length="232" mass="24249">MRNSDVDGVALEITELDYAIGNRRLFSGLELSVAIGETLAVLGPSGSGKSTLLSCVLGLLRPDRGSVRVAGTEITKLGSRGLAKTRAESIGMVFQFGELLPELSPVENVALAAMLARKASADIYQRAQALLDELGVPEAKTSASLSGGERQRTAVARALINSPVLLLADEPTGALDAEARDKTAGMLFDVPKRHSCGMLLVTHDLAVAARADRVVSIVDGALETVSIKEAVS</sequence>
<evidence type="ECO:0000256" key="3">
    <source>
        <dbReference type="ARBA" id="ARBA00022840"/>
    </source>
</evidence>
<dbReference type="GO" id="GO:0016887">
    <property type="term" value="F:ATP hydrolysis activity"/>
    <property type="evidence" value="ECO:0007669"/>
    <property type="project" value="InterPro"/>
</dbReference>
<name>D3QAW3_STANL</name>
<dbReference type="eggNOG" id="COG1136">
    <property type="taxonomic scope" value="Bacteria"/>
</dbReference>
<dbReference type="Proteomes" id="UP000000844">
    <property type="component" value="Chromosome"/>
</dbReference>
<dbReference type="CDD" id="cd03255">
    <property type="entry name" value="ABC_MJ0796_LolCDE_FtsE"/>
    <property type="match status" value="1"/>
</dbReference>
<dbReference type="RefSeq" id="WP_013020330.1">
    <property type="nucleotide sequence ID" value="NC_013947.1"/>
</dbReference>
<dbReference type="EMBL" id="CP001778">
    <property type="protein sequence ID" value="ADD44759.1"/>
    <property type="molecule type" value="Genomic_DNA"/>
</dbReference>
<proteinExistence type="predicted"/>
<dbReference type="InterPro" id="IPR003439">
    <property type="entry name" value="ABC_transporter-like_ATP-bd"/>
</dbReference>
<evidence type="ECO:0000313" key="6">
    <source>
        <dbReference type="Proteomes" id="UP000000844"/>
    </source>
</evidence>
<dbReference type="SMART" id="SM00382">
    <property type="entry name" value="AAA"/>
    <property type="match status" value="1"/>
</dbReference>
<dbReference type="HOGENOM" id="CLU_000604_1_22_11"/>
<reference evidence="5 6" key="1">
    <citation type="journal article" date="2009" name="Stand. Genomic Sci.">
        <title>Complete genome sequence of Stackebrandtia nassauensis type strain (LLR-40K-21).</title>
        <authorList>
            <person name="Munk C."/>
            <person name="Lapidus A."/>
            <person name="Copeland A."/>
            <person name="Jando M."/>
            <person name="Mayilraj S."/>
            <person name="Glavina Del Rio T."/>
            <person name="Nolan M."/>
            <person name="Chen F."/>
            <person name="Lucas S."/>
            <person name="Tice H."/>
            <person name="Cheng J.F."/>
            <person name="Han C."/>
            <person name="Detter J.C."/>
            <person name="Bruce D."/>
            <person name="Goodwin L."/>
            <person name="Chain P."/>
            <person name="Pitluck S."/>
            <person name="Goker M."/>
            <person name="Ovchinikova G."/>
            <person name="Pati A."/>
            <person name="Ivanova N."/>
            <person name="Mavromatis K."/>
            <person name="Chen A."/>
            <person name="Palaniappan K."/>
            <person name="Land M."/>
            <person name="Hauser L."/>
            <person name="Chang Y.J."/>
            <person name="Jeffries C.D."/>
            <person name="Bristow J."/>
            <person name="Eisen J.A."/>
            <person name="Markowitz V."/>
            <person name="Hugenholtz P."/>
            <person name="Kyrpides N.C."/>
            <person name="Klenk H.P."/>
        </authorList>
    </citation>
    <scope>NUCLEOTIDE SEQUENCE [LARGE SCALE GENOMIC DNA]</scope>
    <source>
        <strain evidence="6">DSM 44728 / CIP 108903 / NRRL B-16338 / NBRC 102104 / LLR-40K-21</strain>
    </source>
</reference>
<accession>D3QAW3</accession>
<keyword evidence="2" id="KW-0547">Nucleotide-binding</keyword>
<dbReference type="Pfam" id="PF00005">
    <property type="entry name" value="ABC_tran"/>
    <property type="match status" value="1"/>
</dbReference>
<organism evidence="5 6">
    <name type="scientific">Stackebrandtia nassauensis (strain DSM 44728 / CIP 108903 / NRRL B-16338 / NBRC 102104 / LLR-40K-21)</name>
    <dbReference type="NCBI Taxonomy" id="446470"/>
    <lineage>
        <taxon>Bacteria</taxon>
        <taxon>Bacillati</taxon>
        <taxon>Actinomycetota</taxon>
        <taxon>Actinomycetes</taxon>
        <taxon>Glycomycetales</taxon>
        <taxon>Glycomycetaceae</taxon>
        <taxon>Stackebrandtia</taxon>
    </lineage>
</organism>